<keyword evidence="3" id="KW-1185">Reference proteome</keyword>
<name>A0AAV4VS94_CAEEX</name>
<protein>
    <submittedName>
        <fullName evidence="2">Uncharacterized protein</fullName>
    </submittedName>
</protein>
<dbReference type="Proteomes" id="UP001054945">
    <property type="component" value="Unassembled WGS sequence"/>
</dbReference>
<sequence>MSDLRVDARSEPLSEMVPRDNSTPMALTDLLKKTVLKRYIVLEECIANNVGDFFGYRVIRASGFLLDDIVDTLPVGFCRALCIRALHCFWIQSLRCARNC</sequence>
<comment type="caution">
    <text evidence="2">The sequence shown here is derived from an EMBL/GenBank/DDBJ whole genome shotgun (WGS) entry which is preliminary data.</text>
</comment>
<dbReference type="AlphaFoldDB" id="A0AAV4VS94"/>
<evidence type="ECO:0000313" key="3">
    <source>
        <dbReference type="Proteomes" id="UP001054945"/>
    </source>
</evidence>
<proteinExistence type="predicted"/>
<dbReference type="EMBL" id="BPLR01014936">
    <property type="protein sequence ID" value="GIY72348.1"/>
    <property type="molecule type" value="Genomic_DNA"/>
</dbReference>
<feature type="compositionally biased region" description="Basic and acidic residues" evidence="1">
    <location>
        <begin position="1"/>
        <end position="12"/>
    </location>
</feature>
<evidence type="ECO:0000313" key="2">
    <source>
        <dbReference type="EMBL" id="GIY72348.1"/>
    </source>
</evidence>
<reference evidence="2 3" key="1">
    <citation type="submission" date="2021-06" db="EMBL/GenBank/DDBJ databases">
        <title>Caerostris extrusa draft genome.</title>
        <authorList>
            <person name="Kono N."/>
            <person name="Arakawa K."/>
        </authorList>
    </citation>
    <scope>NUCLEOTIDE SEQUENCE [LARGE SCALE GENOMIC DNA]</scope>
</reference>
<evidence type="ECO:0000256" key="1">
    <source>
        <dbReference type="SAM" id="MobiDB-lite"/>
    </source>
</evidence>
<feature type="region of interest" description="Disordered" evidence="1">
    <location>
        <begin position="1"/>
        <end position="20"/>
    </location>
</feature>
<gene>
    <name evidence="2" type="ORF">CEXT_260071</name>
</gene>
<organism evidence="2 3">
    <name type="scientific">Caerostris extrusa</name>
    <name type="common">Bark spider</name>
    <name type="synonym">Caerostris bankana</name>
    <dbReference type="NCBI Taxonomy" id="172846"/>
    <lineage>
        <taxon>Eukaryota</taxon>
        <taxon>Metazoa</taxon>
        <taxon>Ecdysozoa</taxon>
        <taxon>Arthropoda</taxon>
        <taxon>Chelicerata</taxon>
        <taxon>Arachnida</taxon>
        <taxon>Araneae</taxon>
        <taxon>Araneomorphae</taxon>
        <taxon>Entelegynae</taxon>
        <taxon>Araneoidea</taxon>
        <taxon>Araneidae</taxon>
        <taxon>Caerostris</taxon>
    </lineage>
</organism>
<accession>A0AAV4VS94</accession>